<evidence type="ECO:0000256" key="2">
    <source>
        <dbReference type="ARBA" id="ARBA00022729"/>
    </source>
</evidence>
<sequence length="295" mass="33182">MLKQLSLCIAALSILMSACDQSGSDYADRRDGVDHADRFESVSERGHGRIEVLYVPATGWAYRDDRGELTGVTVEIMRDFKRWLAREQGLDLELLFVTERDWRRFYQRVVDAEGGVFGIGNVTITEERRQELAFSPAYLTNVAVLITHESQAELRAMVDIAGAFEDLSALAFEGTLHEERLQAIRAQYAPELTIESAQSNDAIIDGVAAGDYFAYIDAYNYWRAREAGQPLRHHPVGDDPGEHFGIIMPRGSDWAPVMEAFFQADDGYVQSERYRSLLKRHLGEEVAELLLSAAD</sequence>
<comment type="similarity">
    <text evidence="1">Belongs to the bacterial solute-binding protein 3 family.</text>
</comment>
<dbReference type="Gene3D" id="3.40.190.10">
    <property type="entry name" value="Periplasmic binding protein-like II"/>
    <property type="match status" value="2"/>
</dbReference>
<accession>A0ABU0W566</accession>
<feature type="domain" description="Solute-binding protein family 3/N-terminal" evidence="3">
    <location>
        <begin position="52"/>
        <end position="285"/>
    </location>
</feature>
<dbReference type="InterPro" id="IPR001638">
    <property type="entry name" value="Solute-binding_3/MltF_N"/>
</dbReference>
<dbReference type="SUPFAM" id="SSF53850">
    <property type="entry name" value="Periplasmic binding protein-like II"/>
    <property type="match status" value="1"/>
</dbReference>
<dbReference type="Pfam" id="PF00497">
    <property type="entry name" value="SBP_bac_3"/>
    <property type="match status" value="1"/>
</dbReference>
<evidence type="ECO:0000259" key="3">
    <source>
        <dbReference type="SMART" id="SM00062"/>
    </source>
</evidence>
<dbReference type="EMBL" id="JAVDDT010000002">
    <property type="protein sequence ID" value="MDQ2068908.1"/>
    <property type="molecule type" value="Genomic_DNA"/>
</dbReference>
<dbReference type="RefSeq" id="WP_306727405.1">
    <property type="nucleotide sequence ID" value="NZ_JAVDDT010000002.1"/>
</dbReference>
<keyword evidence="5" id="KW-1185">Reference proteome</keyword>
<dbReference type="PANTHER" id="PTHR35936">
    <property type="entry name" value="MEMBRANE-BOUND LYTIC MUREIN TRANSGLYCOSYLASE F"/>
    <property type="match status" value="1"/>
</dbReference>
<dbReference type="SMART" id="SM00062">
    <property type="entry name" value="PBPb"/>
    <property type="match status" value="1"/>
</dbReference>
<evidence type="ECO:0000313" key="4">
    <source>
        <dbReference type="EMBL" id="MDQ2068908.1"/>
    </source>
</evidence>
<reference evidence="4 5" key="1">
    <citation type="submission" date="2023-08" db="EMBL/GenBank/DDBJ databases">
        <title>Whole-genome sequencing of halo(alkali)philic microorganisms from hypersaline lakes.</title>
        <authorList>
            <person name="Sorokin D.Y."/>
            <person name="Abbas B."/>
            <person name="Merkel A.Y."/>
        </authorList>
    </citation>
    <scope>NUCLEOTIDE SEQUENCE [LARGE SCALE GENOMIC DNA]</scope>
    <source>
        <strain evidence="4 5">AB-CW4</strain>
    </source>
</reference>
<keyword evidence="2" id="KW-0732">Signal</keyword>
<protein>
    <submittedName>
        <fullName evidence="4">Transporter substrate-binding domain-containing protein</fullName>
    </submittedName>
</protein>
<dbReference type="PROSITE" id="PS51257">
    <property type="entry name" value="PROKAR_LIPOPROTEIN"/>
    <property type="match status" value="1"/>
</dbReference>
<organism evidence="4 5">
    <name type="scientific">Natronospira bacteriovora</name>
    <dbReference type="NCBI Taxonomy" id="3069753"/>
    <lineage>
        <taxon>Bacteria</taxon>
        <taxon>Pseudomonadati</taxon>
        <taxon>Pseudomonadota</taxon>
        <taxon>Gammaproteobacteria</taxon>
        <taxon>Natronospirales</taxon>
        <taxon>Natronospiraceae</taxon>
        <taxon>Natronospira</taxon>
    </lineage>
</organism>
<evidence type="ECO:0000256" key="1">
    <source>
        <dbReference type="ARBA" id="ARBA00010333"/>
    </source>
</evidence>
<dbReference type="Proteomes" id="UP001239019">
    <property type="component" value="Unassembled WGS sequence"/>
</dbReference>
<gene>
    <name evidence="4" type="ORF">RBH19_03345</name>
</gene>
<proteinExistence type="inferred from homology"/>
<comment type="caution">
    <text evidence="4">The sequence shown here is derived from an EMBL/GenBank/DDBJ whole genome shotgun (WGS) entry which is preliminary data.</text>
</comment>
<name>A0ABU0W566_9GAMM</name>
<evidence type="ECO:0000313" key="5">
    <source>
        <dbReference type="Proteomes" id="UP001239019"/>
    </source>
</evidence>